<dbReference type="OrthoDB" id="2355at2759"/>
<dbReference type="Proteomes" id="UP000076874">
    <property type="component" value="Unassembled WGS sequence"/>
</dbReference>
<dbReference type="PANTHER" id="PTHR13072">
    <property type="entry name" value="DYNACTIN 6"/>
    <property type="match status" value="1"/>
</dbReference>
<name>A0A167VJC7_9HYPO</name>
<dbReference type="SUPFAM" id="SSF51161">
    <property type="entry name" value="Trimeric LpxA-like enzymes"/>
    <property type="match status" value="1"/>
</dbReference>
<evidence type="ECO:0000256" key="2">
    <source>
        <dbReference type="ARBA" id="ARBA00007719"/>
    </source>
</evidence>
<dbReference type="STRING" id="1081102.A0A167VJC7"/>
<comment type="caution">
    <text evidence="7">The sequence shown here is derived from an EMBL/GenBank/DDBJ whole genome shotgun (WGS) entry which is preliminary data.</text>
</comment>
<evidence type="ECO:0000256" key="1">
    <source>
        <dbReference type="ARBA" id="ARBA00004245"/>
    </source>
</evidence>
<dbReference type="GO" id="GO:0005869">
    <property type="term" value="C:dynactin complex"/>
    <property type="evidence" value="ECO:0007669"/>
    <property type="project" value="InterPro"/>
</dbReference>
<keyword evidence="4" id="KW-0963">Cytoplasm</keyword>
<organism evidence="7 8">
    <name type="scientific">Niveomyces insectorum RCEF 264</name>
    <dbReference type="NCBI Taxonomy" id="1081102"/>
    <lineage>
        <taxon>Eukaryota</taxon>
        <taxon>Fungi</taxon>
        <taxon>Dikarya</taxon>
        <taxon>Ascomycota</taxon>
        <taxon>Pezizomycotina</taxon>
        <taxon>Sordariomycetes</taxon>
        <taxon>Hypocreomycetidae</taxon>
        <taxon>Hypocreales</taxon>
        <taxon>Cordycipitaceae</taxon>
        <taxon>Niveomyces</taxon>
    </lineage>
</organism>
<comment type="similarity">
    <text evidence="2">Belongs to the dynactin subunits 5/6 family. Dynactin subunit 6 subfamily.</text>
</comment>
<evidence type="ECO:0000313" key="8">
    <source>
        <dbReference type="Proteomes" id="UP000076874"/>
    </source>
</evidence>
<accession>A0A167VJC7</accession>
<evidence type="ECO:0000256" key="3">
    <source>
        <dbReference type="ARBA" id="ARBA00016573"/>
    </source>
</evidence>
<evidence type="ECO:0000256" key="4">
    <source>
        <dbReference type="ARBA" id="ARBA00022490"/>
    </source>
</evidence>
<comment type="subcellular location">
    <subcellularLocation>
        <location evidence="1">Cytoplasm</location>
        <location evidence="1">Cytoskeleton</location>
    </subcellularLocation>
</comment>
<keyword evidence="5" id="KW-0206">Cytoskeleton</keyword>
<dbReference type="EMBL" id="AZHD01000006">
    <property type="protein sequence ID" value="OAA62687.1"/>
    <property type="molecule type" value="Genomic_DNA"/>
</dbReference>
<dbReference type="AlphaFoldDB" id="A0A167VJC7"/>
<reference evidence="7 8" key="1">
    <citation type="journal article" date="2016" name="Genome Biol. Evol.">
        <title>Divergent and convergent evolution of fungal pathogenicity.</title>
        <authorList>
            <person name="Shang Y."/>
            <person name="Xiao G."/>
            <person name="Zheng P."/>
            <person name="Cen K."/>
            <person name="Zhan S."/>
            <person name="Wang C."/>
        </authorList>
    </citation>
    <scope>NUCLEOTIDE SEQUENCE [LARGE SCALE GENOMIC DNA]</scope>
    <source>
        <strain evidence="7 8">RCEF 264</strain>
    </source>
</reference>
<protein>
    <recommendedName>
        <fullName evidence="3">Dynactin subunit 6</fullName>
    </recommendedName>
</protein>
<evidence type="ECO:0000256" key="5">
    <source>
        <dbReference type="ARBA" id="ARBA00023212"/>
    </source>
</evidence>
<dbReference type="GO" id="GO:0007052">
    <property type="term" value="P:mitotic spindle organization"/>
    <property type="evidence" value="ECO:0007669"/>
    <property type="project" value="TreeGrafter"/>
</dbReference>
<keyword evidence="7" id="KW-0808">Transferase</keyword>
<keyword evidence="8" id="KW-1185">Reference proteome</keyword>
<dbReference type="GO" id="GO:0016740">
    <property type="term" value="F:transferase activity"/>
    <property type="evidence" value="ECO:0007669"/>
    <property type="project" value="UniProtKB-KW"/>
</dbReference>
<sequence>MSKRLSTLPAAPATPVHFVPDGSGSGSGYGSIVMADNVAVVGTFPVTVSGDAVVHPRARLDAQAGPVNIGRRCIVAERAVVGGATGSPESTTAPEGSVTLADYVSVETGAAVAAGAVVGQGSVVQARSLVGAGAVIGRYCTLAPRTVIPPGTRVPDFTVVYGGGGQQRRDRRPAVAEARHREQARKIEVLRKLIASVPEKYAAAS</sequence>
<dbReference type="InterPro" id="IPR027777">
    <property type="entry name" value="DCTN6"/>
</dbReference>
<evidence type="ECO:0000313" key="7">
    <source>
        <dbReference type="EMBL" id="OAA62687.1"/>
    </source>
</evidence>
<comment type="function">
    <text evidence="6">Part of the dynactin complex that activates the molecular motor dynein for ultra-processive transport along microtubules.</text>
</comment>
<dbReference type="Gene3D" id="2.160.10.10">
    <property type="entry name" value="Hexapeptide repeat proteins"/>
    <property type="match status" value="1"/>
</dbReference>
<dbReference type="GO" id="GO:0070840">
    <property type="term" value="F:dynein complex binding"/>
    <property type="evidence" value="ECO:0007669"/>
    <property type="project" value="TreeGrafter"/>
</dbReference>
<dbReference type="PANTHER" id="PTHR13072:SF0">
    <property type="entry name" value="DYNACTIN SUBUNIT 6"/>
    <property type="match status" value="1"/>
</dbReference>
<proteinExistence type="inferred from homology"/>
<evidence type="ECO:0000256" key="6">
    <source>
        <dbReference type="ARBA" id="ARBA00034687"/>
    </source>
</evidence>
<gene>
    <name evidence="7" type="ORF">SPI_04227</name>
</gene>
<dbReference type="InterPro" id="IPR011004">
    <property type="entry name" value="Trimer_LpxA-like_sf"/>
</dbReference>